<feature type="signal peptide" evidence="2">
    <location>
        <begin position="1"/>
        <end position="17"/>
    </location>
</feature>
<keyword evidence="2" id="KW-0732">Signal</keyword>
<evidence type="ECO:0000256" key="2">
    <source>
        <dbReference type="SAM" id="SignalP"/>
    </source>
</evidence>
<protein>
    <submittedName>
        <fullName evidence="3">Uncharacterized protein</fullName>
    </submittedName>
</protein>
<proteinExistence type="predicted"/>
<feature type="transmembrane region" description="Helical" evidence="1">
    <location>
        <begin position="41"/>
        <end position="60"/>
    </location>
</feature>
<keyword evidence="1" id="KW-0812">Transmembrane</keyword>
<accession>A0A7K2INB9</accession>
<name>A0A7K2INB9_9ACTN</name>
<evidence type="ECO:0000313" key="3">
    <source>
        <dbReference type="EMBL" id="MYR31481.1"/>
    </source>
</evidence>
<organism evidence="3 4">
    <name type="scientific">Nocardiopsis alba</name>
    <dbReference type="NCBI Taxonomy" id="53437"/>
    <lineage>
        <taxon>Bacteria</taxon>
        <taxon>Bacillati</taxon>
        <taxon>Actinomycetota</taxon>
        <taxon>Actinomycetes</taxon>
        <taxon>Streptosporangiales</taxon>
        <taxon>Nocardiopsidaceae</taxon>
        <taxon>Nocardiopsis</taxon>
    </lineage>
</organism>
<keyword evidence="1" id="KW-0472">Membrane</keyword>
<sequence length="93" mass="9336">MFLLALVAGRSSTSAGAAADNVQVVSGMGLVALRRTMPSLYVFAFCYGALVCAAFPLAGLGGPVLVWAGYAVAVTGLALGQTVALWRATSGRG</sequence>
<dbReference type="AlphaFoldDB" id="A0A7K2INB9"/>
<evidence type="ECO:0000256" key="1">
    <source>
        <dbReference type="SAM" id="Phobius"/>
    </source>
</evidence>
<gene>
    <name evidence="3" type="ORF">GTW20_04165</name>
</gene>
<keyword evidence="1" id="KW-1133">Transmembrane helix</keyword>
<dbReference type="EMBL" id="WWHY01000001">
    <property type="protein sequence ID" value="MYR31481.1"/>
    <property type="molecule type" value="Genomic_DNA"/>
</dbReference>
<comment type="caution">
    <text evidence="3">The sequence shown here is derived from an EMBL/GenBank/DDBJ whole genome shotgun (WGS) entry which is preliminary data.</text>
</comment>
<feature type="chain" id="PRO_5039636375" evidence="2">
    <location>
        <begin position="18"/>
        <end position="93"/>
    </location>
</feature>
<evidence type="ECO:0000313" key="4">
    <source>
        <dbReference type="Proteomes" id="UP000467124"/>
    </source>
</evidence>
<feature type="transmembrane region" description="Helical" evidence="1">
    <location>
        <begin position="67"/>
        <end position="86"/>
    </location>
</feature>
<reference evidence="3 4" key="1">
    <citation type="journal article" date="2019" name="Nat. Commun.">
        <title>The antimicrobial potential of Streptomyces from insect microbiomes.</title>
        <authorList>
            <person name="Chevrette M.G."/>
            <person name="Carlson C.M."/>
            <person name="Ortega H.E."/>
            <person name="Thomas C."/>
            <person name="Ananiev G.E."/>
            <person name="Barns K.J."/>
            <person name="Book A.J."/>
            <person name="Cagnazzo J."/>
            <person name="Carlos C."/>
            <person name="Flanigan W."/>
            <person name="Grubbs K.J."/>
            <person name="Horn H.A."/>
            <person name="Hoffmann F.M."/>
            <person name="Klassen J.L."/>
            <person name="Knack J.J."/>
            <person name="Lewin G.R."/>
            <person name="McDonald B.R."/>
            <person name="Muller L."/>
            <person name="Melo W.G.P."/>
            <person name="Pinto-Tomas A.A."/>
            <person name="Schmitz A."/>
            <person name="Wendt-Pienkowski E."/>
            <person name="Wildman S."/>
            <person name="Zhao M."/>
            <person name="Zhang F."/>
            <person name="Bugni T.S."/>
            <person name="Andes D.R."/>
            <person name="Pupo M.T."/>
            <person name="Currie C.R."/>
        </authorList>
    </citation>
    <scope>NUCLEOTIDE SEQUENCE [LARGE SCALE GENOMIC DNA]</scope>
    <source>
        <strain evidence="3 4">SID5840</strain>
    </source>
</reference>
<dbReference type="Proteomes" id="UP000467124">
    <property type="component" value="Unassembled WGS sequence"/>
</dbReference>